<dbReference type="SMART" id="SM00834">
    <property type="entry name" value="CxxC_CXXC_SSSS"/>
    <property type="match status" value="1"/>
</dbReference>
<dbReference type="InterPro" id="IPR013429">
    <property type="entry name" value="Regulatory_FmdB_Zinc_ribbon"/>
</dbReference>
<comment type="caution">
    <text evidence="2">The sequence shown here is derived from an EMBL/GenBank/DDBJ whole genome shotgun (WGS) entry which is preliminary data.</text>
</comment>
<feature type="domain" description="Putative regulatory protein FmdB zinc ribbon" evidence="1">
    <location>
        <begin position="1"/>
        <end position="41"/>
    </location>
</feature>
<organism evidence="2">
    <name type="scientific">marine sediment metagenome</name>
    <dbReference type="NCBI Taxonomy" id="412755"/>
    <lineage>
        <taxon>unclassified sequences</taxon>
        <taxon>metagenomes</taxon>
        <taxon>ecological metagenomes</taxon>
    </lineage>
</organism>
<evidence type="ECO:0000313" key="2">
    <source>
        <dbReference type="EMBL" id="KKM75344.1"/>
    </source>
</evidence>
<gene>
    <name evidence="2" type="ORF">LCGC14_1391220</name>
</gene>
<reference evidence="2" key="1">
    <citation type="journal article" date="2015" name="Nature">
        <title>Complex archaea that bridge the gap between prokaryotes and eukaryotes.</title>
        <authorList>
            <person name="Spang A."/>
            <person name="Saw J.H."/>
            <person name="Jorgensen S.L."/>
            <person name="Zaremba-Niedzwiedzka K."/>
            <person name="Martijn J."/>
            <person name="Lind A.E."/>
            <person name="van Eijk R."/>
            <person name="Schleper C."/>
            <person name="Guy L."/>
            <person name="Ettema T.J."/>
        </authorList>
    </citation>
    <scope>NUCLEOTIDE SEQUENCE</scope>
</reference>
<sequence length="151" mass="16786">MPYYPHVCVLHGLFESFRPMARYAEQGHCPECGRTGHRLISLPAIRFVNRERLEYGSESPGRVVSHKETGGMSIYIPSDGALEQNEVDYVAEGAIEKERGRVAKQKGPRSDAQARIQDYAALALSQPRGQRAKAIKEAVAESGDRLVNYRG</sequence>
<dbReference type="AlphaFoldDB" id="A0A0F9JZY3"/>
<evidence type="ECO:0000259" key="1">
    <source>
        <dbReference type="SMART" id="SM00834"/>
    </source>
</evidence>
<name>A0A0F9JZY3_9ZZZZ</name>
<accession>A0A0F9JZY3</accession>
<protein>
    <recommendedName>
        <fullName evidence="1">Putative regulatory protein FmdB zinc ribbon domain-containing protein</fullName>
    </recommendedName>
</protein>
<dbReference type="EMBL" id="LAZR01008993">
    <property type="protein sequence ID" value="KKM75344.1"/>
    <property type="molecule type" value="Genomic_DNA"/>
</dbReference>
<proteinExistence type="predicted"/>